<evidence type="ECO:0000259" key="1">
    <source>
        <dbReference type="SMART" id="SM01126"/>
    </source>
</evidence>
<dbReference type="InterPro" id="IPR053164">
    <property type="entry name" value="IS1016-like_transposase"/>
</dbReference>
<dbReference type="NCBIfam" id="NF033547">
    <property type="entry name" value="transpos_IS1595"/>
    <property type="match status" value="1"/>
</dbReference>
<name>A0A8T0ERN6_ARGBR</name>
<reference evidence="2" key="2">
    <citation type="submission" date="2020-06" db="EMBL/GenBank/DDBJ databases">
        <authorList>
            <person name="Sheffer M."/>
        </authorList>
    </citation>
    <scope>NUCLEOTIDE SEQUENCE</scope>
</reference>
<dbReference type="EMBL" id="JABXBU010002072">
    <property type="protein sequence ID" value="KAF8777106.1"/>
    <property type="molecule type" value="Genomic_DNA"/>
</dbReference>
<dbReference type="PANTHER" id="PTHR47163:SF2">
    <property type="entry name" value="SI:DKEY-17M8.2"/>
    <property type="match status" value="1"/>
</dbReference>
<feature type="domain" description="ISXO2-like transposase" evidence="1">
    <location>
        <begin position="54"/>
        <end position="195"/>
    </location>
</feature>
<sequence length="225" mass="25702">MDLSKVLLATAMWVKGCTDSFIMEEADIARQTATDWISFCREVCACMLVNESVTLGWQGKIVEIDESKFGKRKYNKGKRVEGAWVFGGVERDSNKCFMAVVPDRTSETLISVLKEWVLQGSTVMSDCWKAYDCLSSEAFVHLAVNHSLTFKDPDTGAHTNSIEGTWGICKLYFRETRKVKDGTDGYLAEYIWRRCHRSGDKSITRQFFESIIKVHPLDKEIRKEQ</sequence>
<proteinExistence type="predicted"/>
<organism evidence="2 3">
    <name type="scientific">Argiope bruennichi</name>
    <name type="common">Wasp spider</name>
    <name type="synonym">Aranea bruennichi</name>
    <dbReference type="NCBI Taxonomy" id="94029"/>
    <lineage>
        <taxon>Eukaryota</taxon>
        <taxon>Metazoa</taxon>
        <taxon>Ecdysozoa</taxon>
        <taxon>Arthropoda</taxon>
        <taxon>Chelicerata</taxon>
        <taxon>Arachnida</taxon>
        <taxon>Araneae</taxon>
        <taxon>Araneomorphae</taxon>
        <taxon>Entelegynae</taxon>
        <taxon>Araneoidea</taxon>
        <taxon>Araneidae</taxon>
        <taxon>Argiope</taxon>
    </lineage>
</organism>
<comment type="caution">
    <text evidence="2">The sequence shown here is derived from an EMBL/GenBank/DDBJ whole genome shotgun (WGS) entry which is preliminary data.</text>
</comment>
<dbReference type="Proteomes" id="UP000807504">
    <property type="component" value="Unassembled WGS sequence"/>
</dbReference>
<evidence type="ECO:0000313" key="2">
    <source>
        <dbReference type="EMBL" id="KAF8777106.1"/>
    </source>
</evidence>
<dbReference type="PANTHER" id="PTHR47163">
    <property type="entry name" value="DDE_TNP_IS1595 DOMAIN-CONTAINING PROTEIN"/>
    <property type="match status" value="1"/>
</dbReference>
<reference evidence="2" key="1">
    <citation type="journal article" date="2020" name="bioRxiv">
        <title>Chromosome-level reference genome of the European wasp spider Argiope bruennichi: a resource for studies on range expansion and evolutionary adaptation.</title>
        <authorList>
            <person name="Sheffer M.M."/>
            <person name="Hoppe A."/>
            <person name="Krehenwinkel H."/>
            <person name="Uhl G."/>
            <person name="Kuss A.W."/>
            <person name="Jensen L."/>
            <person name="Jensen C."/>
            <person name="Gillespie R.G."/>
            <person name="Hoff K.J."/>
            <person name="Prost S."/>
        </authorList>
    </citation>
    <scope>NUCLEOTIDE SEQUENCE</scope>
</reference>
<keyword evidence="3" id="KW-1185">Reference proteome</keyword>
<protein>
    <submittedName>
        <fullName evidence="2">Putative transposase-like protein like</fullName>
    </submittedName>
</protein>
<gene>
    <name evidence="2" type="ORF">HNY73_014027</name>
</gene>
<evidence type="ECO:0000313" key="3">
    <source>
        <dbReference type="Proteomes" id="UP000807504"/>
    </source>
</evidence>
<dbReference type="Pfam" id="PF12762">
    <property type="entry name" value="DDE_Tnp_IS1595"/>
    <property type="match status" value="1"/>
</dbReference>
<accession>A0A8T0ERN6</accession>
<dbReference type="InterPro" id="IPR024445">
    <property type="entry name" value="Tnp_ISXO2-like"/>
</dbReference>
<dbReference type="SMART" id="SM01126">
    <property type="entry name" value="DDE_Tnp_IS1595"/>
    <property type="match status" value="1"/>
</dbReference>
<dbReference type="AlphaFoldDB" id="A0A8T0ERN6"/>